<keyword evidence="2" id="KW-1185">Reference proteome</keyword>
<dbReference type="Proteomes" id="UP000604737">
    <property type="component" value="Unassembled WGS sequence"/>
</dbReference>
<name>A0ABQ3H303_9NEIS</name>
<sequence>MATNRDLAKIHIAKKDLGMDDATYRAMLHSVAGVSSSRDLTVMTSAKVLAHLQRCGWKPKSGHGKRPVVTAARKKQLNKIEALLADAGRPWDYLTKGSGGRPSMLRRLAGVDQIEWSTSDGLKNVIAALSIDAERRGA</sequence>
<gene>
    <name evidence="1" type="ORF">GCM10007350_21960</name>
</gene>
<evidence type="ECO:0000313" key="2">
    <source>
        <dbReference type="Proteomes" id="UP000604737"/>
    </source>
</evidence>
<protein>
    <submittedName>
        <fullName evidence="1">GemA protein</fullName>
    </submittedName>
</protein>
<proteinExistence type="predicted"/>
<dbReference type="EMBL" id="BMYO01000005">
    <property type="protein sequence ID" value="GHD63787.1"/>
    <property type="molecule type" value="Genomic_DNA"/>
</dbReference>
<dbReference type="RefSeq" id="WP_189460706.1">
    <property type="nucleotide sequence ID" value="NZ_BMYO01000005.1"/>
</dbReference>
<accession>A0ABQ3H303</accession>
<reference evidence="2" key="1">
    <citation type="journal article" date="2019" name="Int. J. Syst. Evol. Microbiol.">
        <title>The Global Catalogue of Microorganisms (GCM) 10K type strain sequencing project: providing services to taxonomists for standard genome sequencing and annotation.</title>
        <authorList>
            <consortium name="The Broad Institute Genomics Platform"/>
            <consortium name="The Broad Institute Genome Sequencing Center for Infectious Disease"/>
            <person name="Wu L."/>
            <person name="Ma J."/>
        </authorList>
    </citation>
    <scope>NUCLEOTIDE SEQUENCE [LARGE SCALE GENOMIC DNA]</scope>
    <source>
        <strain evidence="2">KCTC 23701</strain>
    </source>
</reference>
<dbReference type="InterPro" id="IPR009363">
    <property type="entry name" value="Phage_Mu_Gp16"/>
</dbReference>
<evidence type="ECO:0000313" key="1">
    <source>
        <dbReference type="EMBL" id="GHD63787.1"/>
    </source>
</evidence>
<dbReference type="Pfam" id="PF06252">
    <property type="entry name" value="GemA"/>
    <property type="match status" value="1"/>
</dbReference>
<organism evidence="1 2">
    <name type="scientific">Jeongeupia chitinilytica</name>
    <dbReference type="NCBI Taxonomy" id="1041641"/>
    <lineage>
        <taxon>Bacteria</taxon>
        <taxon>Pseudomonadati</taxon>
        <taxon>Pseudomonadota</taxon>
        <taxon>Betaproteobacteria</taxon>
        <taxon>Neisseriales</taxon>
        <taxon>Chitinibacteraceae</taxon>
        <taxon>Jeongeupia</taxon>
    </lineage>
</organism>
<comment type="caution">
    <text evidence="1">The sequence shown here is derived from an EMBL/GenBank/DDBJ whole genome shotgun (WGS) entry which is preliminary data.</text>
</comment>